<feature type="domain" description="RNA polymerase sigma-70" evidence="7">
    <location>
        <begin position="49"/>
        <end position="62"/>
    </location>
</feature>
<keyword evidence="4 6" id="KW-0238">DNA-binding</keyword>
<keyword evidence="2 6" id="KW-0805">Transcription regulation</keyword>
<dbReference type="NCBIfam" id="TIGR02937">
    <property type="entry name" value="sigma70-ECF"/>
    <property type="match status" value="1"/>
</dbReference>
<evidence type="ECO:0000256" key="1">
    <source>
        <dbReference type="ARBA" id="ARBA00022969"/>
    </source>
</evidence>
<gene>
    <name evidence="9" type="ORF">LUCI_3252</name>
</gene>
<dbReference type="GO" id="GO:0016987">
    <property type="term" value="F:sigma factor activity"/>
    <property type="evidence" value="ECO:0007669"/>
    <property type="project" value="UniProtKB-KW"/>
</dbReference>
<dbReference type="PANTHER" id="PTHR30603">
    <property type="entry name" value="RNA POLYMERASE SIGMA FACTOR RPO"/>
    <property type="match status" value="1"/>
</dbReference>
<dbReference type="PIRSF" id="PIRSF000770">
    <property type="entry name" value="RNA_pol_sigma-SigE/K"/>
    <property type="match status" value="1"/>
</dbReference>
<sequence>MLGEEEFKELIQRAHNGDKKANEIILENNLNLVRSIVYRFTNRGYEWDDLFQIGCIGLMKAIERFDSQFSVKFSTYAVPMIIGEIRRYMRDDNPIKVSRPVKELAYRVHRIQEKLQGELGRDPTITEIAQELALAPQEIVSALEAVQPTASLYEQVFHAQGDPLLLMDQIKHSDGQDTVYIEKLALEEVISRLPPKERTVIQLRFFEDRTQAEIAAVIGLSQVQVSRIEKNALKTIREYLQTS</sequence>
<dbReference type="InterPro" id="IPR013324">
    <property type="entry name" value="RNA_pol_sigma_r3/r4-like"/>
</dbReference>
<comment type="similarity">
    <text evidence="6">Belongs to the sigma-70 factor family.</text>
</comment>
<keyword evidence="5 6" id="KW-0804">Transcription</keyword>
<comment type="function">
    <text evidence="6">Sigma factors are initiation factors that promote the attachment of RNA polymerase to specific initiation sites and are then released.</text>
</comment>
<dbReference type="InterPro" id="IPR007624">
    <property type="entry name" value="RNA_pol_sigma70_r3"/>
</dbReference>
<dbReference type="Gene3D" id="1.20.120.1810">
    <property type="match status" value="1"/>
</dbReference>
<feature type="domain" description="RNA polymerase sigma-70" evidence="8">
    <location>
        <begin position="210"/>
        <end position="236"/>
    </location>
</feature>
<evidence type="ECO:0000256" key="3">
    <source>
        <dbReference type="ARBA" id="ARBA00023082"/>
    </source>
</evidence>
<dbReference type="PROSITE" id="PS00716">
    <property type="entry name" value="SIGMA70_2"/>
    <property type="match status" value="1"/>
</dbReference>
<proteinExistence type="inferred from homology"/>
<dbReference type="PANTHER" id="PTHR30603:SF17">
    <property type="entry name" value="RNA POLYMERASE SIGMA-G FACTOR"/>
    <property type="match status" value="1"/>
</dbReference>
<dbReference type="InterPro" id="IPR014322">
    <property type="entry name" value="RNA_pol_sigma-B/F/G"/>
</dbReference>
<evidence type="ECO:0000259" key="8">
    <source>
        <dbReference type="PROSITE" id="PS00716"/>
    </source>
</evidence>
<reference evidence="9 10" key="1">
    <citation type="submission" date="2018-06" db="EMBL/GenBank/DDBJ databases">
        <authorList>
            <person name="Strepis N."/>
        </authorList>
    </citation>
    <scope>NUCLEOTIDE SEQUENCE [LARGE SCALE GENOMIC DNA]</scope>
    <source>
        <strain evidence="9">LUCI</strain>
    </source>
</reference>
<organism evidence="9 10">
    <name type="scientific">Lucifera butyrica</name>
    <dbReference type="NCBI Taxonomy" id="1351585"/>
    <lineage>
        <taxon>Bacteria</taxon>
        <taxon>Bacillati</taxon>
        <taxon>Bacillota</taxon>
        <taxon>Negativicutes</taxon>
        <taxon>Veillonellales</taxon>
        <taxon>Veillonellaceae</taxon>
        <taxon>Lucifera</taxon>
    </lineage>
</organism>
<dbReference type="Proteomes" id="UP000277811">
    <property type="component" value="Unassembled WGS sequence"/>
</dbReference>
<dbReference type="InterPro" id="IPR007630">
    <property type="entry name" value="RNA_pol_sigma70_r4"/>
</dbReference>
<keyword evidence="1" id="KW-0749">Sporulation</keyword>
<dbReference type="EMBL" id="UPPP01000083">
    <property type="protein sequence ID" value="VBB07987.1"/>
    <property type="molecule type" value="Genomic_DNA"/>
</dbReference>
<dbReference type="InterPro" id="IPR014236">
    <property type="entry name" value="RNA_pol_sigma-F"/>
</dbReference>
<dbReference type="NCBIfam" id="TIGR02885">
    <property type="entry name" value="spore_sigF"/>
    <property type="match status" value="1"/>
</dbReference>
<dbReference type="SUPFAM" id="SSF88659">
    <property type="entry name" value="Sigma3 and sigma4 domains of RNA polymerase sigma factors"/>
    <property type="match status" value="2"/>
</dbReference>
<dbReference type="InterPro" id="IPR013325">
    <property type="entry name" value="RNA_pol_sigma_r2"/>
</dbReference>
<evidence type="ECO:0000256" key="5">
    <source>
        <dbReference type="ARBA" id="ARBA00023163"/>
    </source>
</evidence>
<dbReference type="NCBIfam" id="NF004052">
    <property type="entry name" value="PRK05572.1"/>
    <property type="match status" value="1"/>
</dbReference>
<dbReference type="GO" id="GO:0003677">
    <property type="term" value="F:DNA binding"/>
    <property type="evidence" value="ECO:0007669"/>
    <property type="project" value="UniProtKB-KW"/>
</dbReference>
<dbReference type="RefSeq" id="WP_122628904.1">
    <property type="nucleotide sequence ID" value="NZ_UPPP01000083.1"/>
</dbReference>
<dbReference type="SUPFAM" id="SSF88946">
    <property type="entry name" value="Sigma2 domain of RNA polymerase sigma factors"/>
    <property type="match status" value="1"/>
</dbReference>
<keyword evidence="3 6" id="KW-0731">Sigma factor</keyword>
<keyword evidence="10" id="KW-1185">Reference proteome</keyword>
<dbReference type="PROSITE" id="PS00715">
    <property type="entry name" value="SIGMA70_1"/>
    <property type="match status" value="1"/>
</dbReference>
<dbReference type="InterPro" id="IPR036388">
    <property type="entry name" value="WH-like_DNA-bd_sf"/>
</dbReference>
<name>A0A498RAT5_9FIRM</name>
<dbReference type="InterPro" id="IPR050239">
    <property type="entry name" value="Sigma-70_RNA_pol_init_factors"/>
</dbReference>
<dbReference type="OrthoDB" id="9809557at2"/>
<dbReference type="AlphaFoldDB" id="A0A498RAT5"/>
<evidence type="ECO:0000313" key="9">
    <source>
        <dbReference type="EMBL" id="VBB07987.1"/>
    </source>
</evidence>
<dbReference type="NCBIfam" id="TIGR02980">
    <property type="entry name" value="SigBFG"/>
    <property type="match status" value="1"/>
</dbReference>
<evidence type="ECO:0000256" key="6">
    <source>
        <dbReference type="RuleBase" id="RU362124"/>
    </source>
</evidence>
<dbReference type="Pfam" id="PF04539">
    <property type="entry name" value="Sigma70_r3"/>
    <property type="match status" value="1"/>
</dbReference>
<evidence type="ECO:0000256" key="2">
    <source>
        <dbReference type="ARBA" id="ARBA00023015"/>
    </source>
</evidence>
<dbReference type="CDD" id="cd06171">
    <property type="entry name" value="Sigma70_r4"/>
    <property type="match status" value="1"/>
</dbReference>
<protein>
    <recommendedName>
        <fullName evidence="6">RNA polymerase sigma factor</fullName>
    </recommendedName>
</protein>
<dbReference type="Gene3D" id="1.10.10.10">
    <property type="entry name" value="Winged helix-like DNA-binding domain superfamily/Winged helix DNA-binding domain"/>
    <property type="match status" value="2"/>
</dbReference>
<evidence type="ECO:0000313" key="10">
    <source>
        <dbReference type="Proteomes" id="UP000277811"/>
    </source>
</evidence>
<evidence type="ECO:0000256" key="4">
    <source>
        <dbReference type="ARBA" id="ARBA00023125"/>
    </source>
</evidence>
<accession>A0A498RAT5</accession>
<dbReference type="InterPro" id="IPR007627">
    <property type="entry name" value="RNA_pol_sigma70_r2"/>
</dbReference>
<dbReference type="GO" id="GO:0006352">
    <property type="term" value="P:DNA-templated transcription initiation"/>
    <property type="evidence" value="ECO:0007669"/>
    <property type="project" value="InterPro"/>
</dbReference>
<dbReference type="InterPro" id="IPR014284">
    <property type="entry name" value="RNA_pol_sigma-70_dom"/>
</dbReference>
<evidence type="ECO:0000259" key="7">
    <source>
        <dbReference type="PROSITE" id="PS00715"/>
    </source>
</evidence>
<dbReference type="PRINTS" id="PR00046">
    <property type="entry name" value="SIGMA70FCT"/>
</dbReference>
<dbReference type="Pfam" id="PF04545">
    <property type="entry name" value="Sigma70_r4"/>
    <property type="match status" value="1"/>
</dbReference>
<dbReference type="InterPro" id="IPR000943">
    <property type="entry name" value="RNA_pol_sigma70"/>
</dbReference>
<dbReference type="Pfam" id="PF04542">
    <property type="entry name" value="Sigma70_r2"/>
    <property type="match status" value="1"/>
</dbReference>
<dbReference type="GO" id="GO:0030435">
    <property type="term" value="P:sporulation resulting in formation of a cellular spore"/>
    <property type="evidence" value="ECO:0007669"/>
    <property type="project" value="UniProtKB-KW"/>
</dbReference>